<dbReference type="GO" id="GO:0004519">
    <property type="term" value="F:endonuclease activity"/>
    <property type="evidence" value="ECO:0007669"/>
    <property type="project" value="UniProtKB-KW"/>
</dbReference>
<keyword evidence="2" id="KW-0255">Endonuclease</keyword>
<evidence type="ECO:0000259" key="1">
    <source>
        <dbReference type="Pfam" id="PF05685"/>
    </source>
</evidence>
<evidence type="ECO:0000313" key="2">
    <source>
        <dbReference type="EMBL" id="MFD1247515.1"/>
    </source>
</evidence>
<dbReference type="SUPFAM" id="SSF52980">
    <property type="entry name" value="Restriction endonuclease-like"/>
    <property type="match status" value="1"/>
</dbReference>
<organism evidence="2 3">
    <name type="scientific">Nocardioides ginsengisoli</name>
    <dbReference type="NCBI Taxonomy" id="363868"/>
    <lineage>
        <taxon>Bacteria</taxon>
        <taxon>Bacillati</taxon>
        <taxon>Actinomycetota</taxon>
        <taxon>Actinomycetes</taxon>
        <taxon>Propionibacteriales</taxon>
        <taxon>Nocardioidaceae</taxon>
        <taxon>Nocardioides</taxon>
    </lineage>
</organism>
<keyword evidence="2" id="KW-0378">Hydrolase</keyword>
<dbReference type="EMBL" id="JBHTLX010000008">
    <property type="protein sequence ID" value="MFD1247515.1"/>
    <property type="molecule type" value="Genomic_DNA"/>
</dbReference>
<dbReference type="InterPro" id="IPR012296">
    <property type="entry name" value="Nuclease_put_TT1808"/>
</dbReference>
<dbReference type="InterPro" id="IPR011335">
    <property type="entry name" value="Restrct_endonuc-II-like"/>
</dbReference>
<dbReference type="InterPro" id="IPR008538">
    <property type="entry name" value="Uma2"/>
</dbReference>
<name>A0ABW3VY68_9ACTN</name>
<dbReference type="PANTHER" id="PTHR34107">
    <property type="entry name" value="SLL0198 PROTEIN-RELATED"/>
    <property type="match status" value="1"/>
</dbReference>
<comment type="caution">
    <text evidence="2">The sequence shown here is derived from an EMBL/GenBank/DDBJ whole genome shotgun (WGS) entry which is preliminary data.</text>
</comment>
<gene>
    <name evidence="2" type="ORF">ACFQ3F_06920</name>
</gene>
<feature type="domain" description="Putative restriction endonuclease" evidence="1">
    <location>
        <begin position="4"/>
        <end position="145"/>
    </location>
</feature>
<proteinExistence type="predicted"/>
<reference evidence="3" key="1">
    <citation type="journal article" date="2019" name="Int. J. Syst. Evol. Microbiol.">
        <title>The Global Catalogue of Microorganisms (GCM) 10K type strain sequencing project: providing services to taxonomists for standard genome sequencing and annotation.</title>
        <authorList>
            <consortium name="The Broad Institute Genomics Platform"/>
            <consortium name="The Broad Institute Genome Sequencing Center for Infectious Disease"/>
            <person name="Wu L."/>
            <person name="Ma J."/>
        </authorList>
    </citation>
    <scope>NUCLEOTIDE SEQUENCE [LARGE SCALE GENOMIC DNA]</scope>
    <source>
        <strain evidence="3">CCUG 52478</strain>
    </source>
</reference>
<evidence type="ECO:0000313" key="3">
    <source>
        <dbReference type="Proteomes" id="UP001597229"/>
    </source>
</evidence>
<dbReference type="Pfam" id="PF05685">
    <property type="entry name" value="Uma2"/>
    <property type="match status" value="1"/>
</dbReference>
<dbReference type="Proteomes" id="UP001597229">
    <property type="component" value="Unassembled WGS sequence"/>
</dbReference>
<dbReference type="CDD" id="cd06260">
    <property type="entry name" value="DUF820-like"/>
    <property type="match status" value="1"/>
</dbReference>
<keyword evidence="3" id="KW-1185">Reference proteome</keyword>
<protein>
    <submittedName>
        <fullName evidence="2">Uma2 family endonuclease</fullName>
    </submittedName>
</protein>
<keyword evidence="2" id="KW-0540">Nuclease</keyword>
<dbReference type="Gene3D" id="3.90.1570.10">
    <property type="entry name" value="tt1808, chain A"/>
    <property type="match status" value="1"/>
</dbReference>
<dbReference type="PANTHER" id="PTHR34107:SF2">
    <property type="entry name" value="SLL0888 PROTEIN"/>
    <property type="match status" value="1"/>
</dbReference>
<sequence>MSLDDFLALRDRPKAEYVDGQAIVSPPASSFHNDIQRRLANRIEADLVPEVHVRVDAGWRHADRLRVPDIAVFEAKEDLVYDDHLPILVVEVVSPSTASEDTVRKAGEYQSAGIAQYWIVDRDHRTLTIFGNDGRGWQQLLALDDDHPFGGIDVGEWGEVSIDLSELFG</sequence>
<dbReference type="RefSeq" id="WP_367920781.1">
    <property type="nucleotide sequence ID" value="NZ_BAABAC010000037.1"/>
</dbReference>
<accession>A0ABW3VY68</accession>